<dbReference type="Proteomes" id="UP001235874">
    <property type="component" value="Chromosome"/>
</dbReference>
<feature type="transmembrane region" description="Helical" evidence="5">
    <location>
        <begin position="280"/>
        <end position="300"/>
    </location>
</feature>
<feature type="transmembrane region" description="Helical" evidence="5">
    <location>
        <begin position="12"/>
        <end position="31"/>
    </location>
</feature>
<evidence type="ECO:0000313" key="7">
    <source>
        <dbReference type="EMBL" id="WLS44022.1"/>
    </source>
</evidence>
<feature type="transmembrane region" description="Helical" evidence="5">
    <location>
        <begin position="103"/>
        <end position="127"/>
    </location>
</feature>
<dbReference type="KEGG" id="mprn:Q3V37_21795"/>
<evidence type="ECO:0000256" key="5">
    <source>
        <dbReference type="SAM" id="Phobius"/>
    </source>
</evidence>
<keyword evidence="3 5" id="KW-1133">Transmembrane helix</keyword>
<evidence type="ECO:0000256" key="1">
    <source>
        <dbReference type="ARBA" id="ARBA00004651"/>
    </source>
</evidence>
<feature type="transmembrane region" description="Helical" evidence="5">
    <location>
        <begin position="341"/>
        <end position="363"/>
    </location>
</feature>
<keyword evidence="4 5" id="KW-0472">Membrane</keyword>
<protein>
    <submittedName>
        <fullName evidence="7">MFS transporter</fullName>
    </submittedName>
</protein>
<accession>A0AAJ6HPX2</accession>
<comment type="subcellular location">
    <subcellularLocation>
        <location evidence="1">Cell membrane</location>
        <topology evidence="1">Multi-pass membrane protein</topology>
    </subcellularLocation>
</comment>
<dbReference type="InterPro" id="IPR051788">
    <property type="entry name" value="MFS_Transporter"/>
</dbReference>
<dbReference type="EMBL" id="CP130472">
    <property type="protein sequence ID" value="WLS44022.1"/>
    <property type="molecule type" value="Genomic_DNA"/>
</dbReference>
<proteinExistence type="predicted"/>
<evidence type="ECO:0000256" key="4">
    <source>
        <dbReference type="ARBA" id="ARBA00023136"/>
    </source>
</evidence>
<dbReference type="Pfam" id="PF07690">
    <property type="entry name" value="MFS_1"/>
    <property type="match status" value="1"/>
</dbReference>
<feature type="transmembrane region" description="Helical" evidence="5">
    <location>
        <begin position="247"/>
        <end position="268"/>
    </location>
</feature>
<reference evidence="7 8" key="1">
    <citation type="submission" date="2023-07" db="EMBL/GenBank/DDBJ databases">
        <title>Micromonospora profundi TRM 95458 converts glycerol to a new osmotic compound.</title>
        <authorList>
            <person name="Lu D."/>
        </authorList>
    </citation>
    <scope>NUCLEOTIDE SEQUENCE [LARGE SCALE GENOMIC DNA]</scope>
    <source>
        <strain evidence="7 8">TRM95458</strain>
    </source>
</reference>
<dbReference type="InterPro" id="IPR036259">
    <property type="entry name" value="MFS_trans_sf"/>
</dbReference>
<feature type="transmembrane region" description="Helical" evidence="5">
    <location>
        <begin position="77"/>
        <end position="97"/>
    </location>
</feature>
<keyword evidence="8" id="KW-1185">Reference proteome</keyword>
<dbReference type="SUPFAM" id="SSF103473">
    <property type="entry name" value="MFS general substrate transporter"/>
    <property type="match status" value="1"/>
</dbReference>
<feature type="transmembrane region" description="Helical" evidence="5">
    <location>
        <begin position="369"/>
        <end position="388"/>
    </location>
</feature>
<evidence type="ECO:0000256" key="3">
    <source>
        <dbReference type="ARBA" id="ARBA00022989"/>
    </source>
</evidence>
<evidence type="ECO:0000256" key="2">
    <source>
        <dbReference type="ARBA" id="ARBA00022692"/>
    </source>
</evidence>
<feature type="transmembrane region" description="Helical" evidence="5">
    <location>
        <begin position="306"/>
        <end position="329"/>
    </location>
</feature>
<dbReference type="PROSITE" id="PS50850">
    <property type="entry name" value="MFS"/>
    <property type="match status" value="1"/>
</dbReference>
<dbReference type="PANTHER" id="PTHR23514">
    <property type="entry name" value="BYPASS OF STOP CODON PROTEIN 6"/>
    <property type="match status" value="1"/>
</dbReference>
<dbReference type="CDD" id="cd17393">
    <property type="entry name" value="MFS_MosC_like"/>
    <property type="match status" value="1"/>
</dbReference>
<dbReference type="InterPro" id="IPR011701">
    <property type="entry name" value="MFS"/>
</dbReference>
<dbReference type="GO" id="GO:0022857">
    <property type="term" value="F:transmembrane transporter activity"/>
    <property type="evidence" value="ECO:0007669"/>
    <property type="project" value="InterPro"/>
</dbReference>
<evidence type="ECO:0000259" key="6">
    <source>
        <dbReference type="PROSITE" id="PS50850"/>
    </source>
</evidence>
<gene>
    <name evidence="7" type="ORF">Q3V37_21795</name>
</gene>
<dbReference type="AlphaFoldDB" id="A0AAJ6HPX2"/>
<dbReference type="RefSeq" id="WP_306271472.1">
    <property type="nucleotide sequence ID" value="NZ_CP130472.1"/>
</dbReference>
<feature type="domain" description="Major facilitator superfamily (MFS) profile" evidence="6">
    <location>
        <begin position="9"/>
        <end position="400"/>
    </location>
</feature>
<feature type="transmembrane region" description="Helical" evidence="5">
    <location>
        <begin position="166"/>
        <end position="187"/>
    </location>
</feature>
<feature type="transmembrane region" description="Helical" evidence="5">
    <location>
        <begin position="208"/>
        <end position="227"/>
    </location>
</feature>
<evidence type="ECO:0000313" key="8">
    <source>
        <dbReference type="Proteomes" id="UP001235874"/>
    </source>
</evidence>
<feature type="transmembrane region" description="Helical" evidence="5">
    <location>
        <begin position="51"/>
        <end position="70"/>
    </location>
</feature>
<dbReference type="GO" id="GO:0005886">
    <property type="term" value="C:plasma membrane"/>
    <property type="evidence" value="ECO:0007669"/>
    <property type="project" value="UniProtKB-SubCell"/>
</dbReference>
<sequence length="408" mass="41818">MQAPPSRATIRARWAVTAVFGINGLLIASLAVRTPSLKIDLGLTPGQLGLLSGMFGIAAVIMMQTVGNVVARTGSRVIVQGTTVVLPLLLVGVGVAPDLWWQILVHLAFGAVHGMLDVTMNAHAVAVQQRLSRPIMNGCHAAWSIGAVAGALLGAGAAHIGMSRTLHYLLLAGVLIPLSAVCGRMLLPAAADRGTDATPVGVRAGWRAGWSLRVVLFGVMGAIVLTVEAGVADWSGVYLHETLRASLGAAGMGYVLFAIFQTAGRLVGDRLQERTSATRLLQIGTSVAAVGVAVALASPWPALSIAGFALVGAGLATPLPVLFGVVGSLGADSAGPGAAIVVARFTTLTYTGILLAPAVIGWFADHVGLRWTLAALVPLLLAVALVAGRATSDRVRPRSERADAKIPV</sequence>
<name>A0AAJ6HPX2_9ACTN</name>
<dbReference type="Gene3D" id="1.20.1250.20">
    <property type="entry name" value="MFS general substrate transporter like domains"/>
    <property type="match status" value="2"/>
</dbReference>
<keyword evidence="2 5" id="KW-0812">Transmembrane</keyword>
<organism evidence="7 8">
    <name type="scientific">Micromonospora profundi</name>
    <dbReference type="NCBI Taxonomy" id="1420889"/>
    <lineage>
        <taxon>Bacteria</taxon>
        <taxon>Bacillati</taxon>
        <taxon>Actinomycetota</taxon>
        <taxon>Actinomycetes</taxon>
        <taxon>Micromonosporales</taxon>
        <taxon>Micromonosporaceae</taxon>
        <taxon>Micromonospora</taxon>
    </lineage>
</organism>
<feature type="transmembrane region" description="Helical" evidence="5">
    <location>
        <begin position="139"/>
        <end position="160"/>
    </location>
</feature>
<dbReference type="InterPro" id="IPR020846">
    <property type="entry name" value="MFS_dom"/>
</dbReference>
<dbReference type="PANTHER" id="PTHR23514:SF13">
    <property type="entry name" value="INNER MEMBRANE PROTEIN YBJJ"/>
    <property type="match status" value="1"/>
</dbReference>